<dbReference type="RefSeq" id="WP_046313429.1">
    <property type="nucleotide sequence ID" value="NZ_CBCSCY010000069.1"/>
</dbReference>
<proteinExistence type="predicted"/>
<evidence type="ECO:0000313" key="2">
    <source>
        <dbReference type="Proteomes" id="UP000033109"/>
    </source>
</evidence>
<accession>A0A0E3UZB5</accession>
<name>A0A0E3UZB5_9BACT</name>
<dbReference type="STRING" id="400092.PKOR_21505"/>
<protein>
    <recommendedName>
        <fullName evidence="3">STAS/SEC14 domain-containing protein</fullName>
    </recommendedName>
</protein>
<keyword evidence="2" id="KW-1185">Reference proteome</keyword>
<dbReference type="PATRIC" id="fig|400092.3.peg.4729"/>
<sequence length="133" mass="15799">MAPNIPNYLVVDVIHEENLLRTAWLRSVNSQEYREGLNVIRQLIREQHIRLWLSDSRQLAHVTFEDQRWILKEIIPLLVESSLRRVARVVNPDVFSYISFENMMSKAQESYSLEGYMEQFTSEETALGWLRMD</sequence>
<dbReference type="Proteomes" id="UP000033109">
    <property type="component" value="Chromosome"/>
</dbReference>
<reference evidence="1 2" key="1">
    <citation type="journal article" date="2015" name="Sci. Rep.">
        <title>Unraveling adaptation of Pontibacter korlensis to radiation and infertility in desert through complete genome and comparative transcriptomic analysis.</title>
        <authorList>
            <person name="Dai J."/>
            <person name="Dai W."/>
            <person name="Qiu C."/>
            <person name="Yang Z."/>
            <person name="Zhang Y."/>
            <person name="Zhou M."/>
            <person name="Zhang L."/>
            <person name="Fang C."/>
            <person name="Gao Q."/>
            <person name="Yang Q."/>
            <person name="Li X."/>
            <person name="Wang Z."/>
            <person name="Wang Z."/>
            <person name="Jia Z."/>
            <person name="Chen X."/>
        </authorList>
    </citation>
    <scope>NUCLEOTIDE SEQUENCE [LARGE SCALE GENOMIC DNA]</scope>
    <source>
        <strain evidence="1 2">X14-1T</strain>
    </source>
</reference>
<evidence type="ECO:0000313" key="1">
    <source>
        <dbReference type="EMBL" id="AKD05171.1"/>
    </source>
</evidence>
<dbReference type="OrthoDB" id="851686at2"/>
<gene>
    <name evidence="1" type="ORF">PKOR_21505</name>
</gene>
<evidence type="ECO:0008006" key="3">
    <source>
        <dbReference type="Google" id="ProtNLM"/>
    </source>
</evidence>
<dbReference type="AlphaFoldDB" id="A0A0E3UZB5"/>
<dbReference type="KEGG" id="pko:PKOR_21505"/>
<dbReference type="EMBL" id="CP009621">
    <property type="protein sequence ID" value="AKD05171.1"/>
    <property type="molecule type" value="Genomic_DNA"/>
</dbReference>
<dbReference type="HOGENOM" id="CLU_1904821_0_0_10"/>
<organism evidence="1 2">
    <name type="scientific">Pontibacter korlensis</name>
    <dbReference type="NCBI Taxonomy" id="400092"/>
    <lineage>
        <taxon>Bacteria</taxon>
        <taxon>Pseudomonadati</taxon>
        <taxon>Bacteroidota</taxon>
        <taxon>Cytophagia</taxon>
        <taxon>Cytophagales</taxon>
        <taxon>Hymenobacteraceae</taxon>
        <taxon>Pontibacter</taxon>
    </lineage>
</organism>